<evidence type="ECO:0000313" key="2">
    <source>
        <dbReference type="EMBL" id="PXX05729.1"/>
    </source>
</evidence>
<keyword evidence="3" id="KW-1185">Reference proteome</keyword>
<dbReference type="PANTHER" id="PTHR32309">
    <property type="entry name" value="TYROSINE-PROTEIN KINASE"/>
    <property type="match status" value="1"/>
</dbReference>
<organism evidence="2 3">
    <name type="scientific">Mycolicibacterium moriokaense</name>
    <dbReference type="NCBI Taxonomy" id="39691"/>
    <lineage>
        <taxon>Bacteria</taxon>
        <taxon>Bacillati</taxon>
        <taxon>Actinomycetota</taxon>
        <taxon>Actinomycetes</taxon>
        <taxon>Mycobacteriales</taxon>
        <taxon>Mycobacteriaceae</taxon>
        <taxon>Mycolicibacterium</taxon>
    </lineage>
</organism>
<dbReference type="RefSeq" id="WP_110318191.1">
    <property type="nucleotide sequence ID" value="NZ_QJJU01000016.1"/>
</dbReference>
<accession>A0A318HBV6</accession>
<dbReference type="GO" id="GO:0004713">
    <property type="term" value="F:protein tyrosine kinase activity"/>
    <property type="evidence" value="ECO:0007669"/>
    <property type="project" value="TreeGrafter"/>
</dbReference>
<protein>
    <submittedName>
        <fullName evidence="2">Capsular polysaccharide biosynthesis protein</fullName>
    </submittedName>
</protein>
<keyword evidence="1" id="KW-0472">Membrane</keyword>
<dbReference type="GO" id="GO:0005886">
    <property type="term" value="C:plasma membrane"/>
    <property type="evidence" value="ECO:0007669"/>
    <property type="project" value="TreeGrafter"/>
</dbReference>
<dbReference type="InterPro" id="IPR050445">
    <property type="entry name" value="Bact_polysacc_biosynth/exp"/>
</dbReference>
<dbReference type="PANTHER" id="PTHR32309:SF13">
    <property type="entry name" value="FERRIC ENTEROBACTIN TRANSPORT PROTEIN FEPE"/>
    <property type="match status" value="1"/>
</dbReference>
<dbReference type="EMBL" id="QJJU01000016">
    <property type="protein sequence ID" value="PXX05729.1"/>
    <property type="molecule type" value="Genomic_DNA"/>
</dbReference>
<evidence type="ECO:0000313" key="3">
    <source>
        <dbReference type="Proteomes" id="UP000247781"/>
    </source>
</evidence>
<reference evidence="2 3" key="2">
    <citation type="submission" date="2018-06" db="EMBL/GenBank/DDBJ databases">
        <title>Sequencing of bacterial isolates from soil warming experiment in Harvard Forest, Massachusetts, USA.</title>
        <authorList>
            <person name="Deangelis K.PhD."/>
        </authorList>
    </citation>
    <scope>NUCLEOTIDE SEQUENCE [LARGE SCALE GENOMIC DNA]</scope>
    <source>
        <strain evidence="2 3">GAS496</strain>
    </source>
</reference>
<reference evidence="3" key="1">
    <citation type="submission" date="2018-05" db="EMBL/GenBank/DDBJ databases">
        <authorList>
            <person name="Deangelis K."/>
            <person name="Huntemann M."/>
            <person name="Clum A."/>
            <person name="Pillay M."/>
            <person name="Palaniappan K."/>
            <person name="Varghese N."/>
            <person name="Mikhailova N."/>
            <person name="Stamatis D."/>
            <person name="Reddy T."/>
            <person name="Daum C."/>
            <person name="Shapiro N."/>
            <person name="Ivanova N."/>
            <person name="Kyrpides N."/>
            <person name="Woyke T."/>
        </authorList>
    </citation>
    <scope>NUCLEOTIDE SEQUENCE [LARGE SCALE GENOMIC DNA]</scope>
    <source>
        <strain evidence="3">GAS496</strain>
    </source>
</reference>
<keyword evidence="1" id="KW-1133">Transmembrane helix</keyword>
<keyword evidence="1" id="KW-0812">Transmembrane</keyword>
<evidence type="ECO:0000256" key="1">
    <source>
        <dbReference type="SAM" id="Phobius"/>
    </source>
</evidence>
<comment type="caution">
    <text evidence="2">The sequence shown here is derived from an EMBL/GenBank/DDBJ whole genome shotgun (WGS) entry which is preliminary data.</text>
</comment>
<feature type="transmembrane region" description="Helical" evidence="1">
    <location>
        <begin position="20"/>
        <end position="38"/>
    </location>
</feature>
<feature type="transmembrane region" description="Helical" evidence="1">
    <location>
        <begin position="180"/>
        <end position="199"/>
    </location>
</feature>
<dbReference type="OrthoDB" id="4706637at2"/>
<dbReference type="Proteomes" id="UP000247781">
    <property type="component" value="Unassembled WGS sequence"/>
</dbReference>
<proteinExistence type="predicted"/>
<dbReference type="AlphaFoldDB" id="A0A318HBV6"/>
<gene>
    <name evidence="2" type="ORF">C8E89_11639</name>
</gene>
<sequence>MKAPTPVPRIRDYLRIVARYWLIIVCATAFSVGAGWLAHRTTDPSYQATSRVIVVAPASAEVFDAYYGHLAAAGRAVSIQQLATNPQVAKRTIDQLGLHQTPAELIKRITPVVRDAVVEITVTGDSPELAIDTANSVTFNLKSLTDEMADLDKSGTDVVIVDIASSAADHNAPLTRYLELGGFLGFGLGVVLVIALGRFRGAVLTEEQVAHIVGETAAGRKT</sequence>
<name>A0A318HBV6_9MYCO</name>